<reference evidence="2 3" key="1">
    <citation type="submission" date="2020-07" db="EMBL/GenBank/DDBJ databases">
        <title>Sequencing the genomes of 1000 actinobacteria strains.</title>
        <authorList>
            <person name="Klenk H.-P."/>
        </authorList>
    </citation>
    <scope>NUCLEOTIDE SEQUENCE [LARGE SCALE GENOMIC DNA]</scope>
    <source>
        <strain evidence="2 3">DSM 19970</strain>
    </source>
</reference>
<comment type="caution">
    <text evidence="2">The sequence shown here is derived from an EMBL/GenBank/DDBJ whole genome shotgun (WGS) entry which is preliminary data.</text>
</comment>
<evidence type="ECO:0000313" key="2">
    <source>
        <dbReference type="EMBL" id="NYI41427.1"/>
    </source>
</evidence>
<dbReference type="SUPFAM" id="SSF52218">
    <property type="entry name" value="Flavoproteins"/>
    <property type="match status" value="1"/>
</dbReference>
<dbReference type="InterPro" id="IPR029039">
    <property type="entry name" value="Flavoprotein-like_sf"/>
</dbReference>
<name>A0A7Y9Z9T5_9MICO</name>
<protein>
    <submittedName>
        <fullName evidence="2">Menaquinone-dependent protoporphyrinogen oxidase</fullName>
        <ecNumber evidence="2">1.3.5.3</ecNumber>
    </submittedName>
</protein>
<dbReference type="EMBL" id="JACBZO010000001">
    <property type="protein sequence ID" value="NYI41427.1"/>
    <property type="molecule type" value="Genomic_DNA"/>
</dbReference>
<dbReference type="InterPro" id="IPR008254">
    <property type="entry name" value="Flavodoxin/NO_synth"/>
</dbReference>
<keyword evidence="3" id="KW-1185">Reference proteome</keyword>
<dbReference type="Pfam" id="PF12724">
    <property type="entry name" value="Flavodoxin_5"/>
    <property type="match status" value="1"/>
</dbReference>
<dbReference type="GO" id="GO:0010181">
    <property type="term" value="F:FMN binding"/>
    <property type="evidence" value="ECO:0007669"/>
    <property type="project" value="InterPro"/>
</dbReference>
<dbReference type="InterPro" id="IPR026816">
    <property type="entry name" value="Flavodoxin_dom"/>
</dbReference>
<gene>
    <name evidence="2" type="ORF">BKA03_001546</name>
</gene>
<keyword evidence="2" id="KW-0560">Oxidoreductase</keyword>
<dbReference type="PANTHER" id="PTHR38030">
    <property type="entry name" value="PROTOPORPHYRINOGEN IX DEHYDROGENASE [MENAQUINONE]"/>
    <property type="match status" value="1"/>
</dbReference>
<sequence length="165" mass="17939">MKVLVAVGSKYGSSRAVAKTIAETLEGQGFEVDFQDAADVRSVMPFDAVILGSAVYGGLWRRDASALAKEHREALRLRDVWTFSVGMENVVVEGQPKDEAYSIADAIGAREHKRFAGALDPDKLNIGERALIRALDPPLGDFRDFDEVKSWAESVALELSEAAIS</sequence>
<proteinExistence type="predicted"/>
<dbReference type="AlphaFoldDB" id="A0A7Y9Z9T5"/>
<dbReference type="Proteomes" id="UP000547973">
    <property type="component" value="Unassembled WGS sequence"/>
</dbReference>
<organism evidence="2 3">
    <name type="scientific">Demequina lutea</name>
    <dbReference type="NCBI Taxonomy" id="431489"/>
    <lineage>
        <taxon>Bacteria</taxon>
        <taxon>Bacillati</taxon>
        <taxon>Actinomycetota</taxon>
        <taxon>Actinomycetes</taxon>
        <taxon>Micrococcales</taxon>
        <taxon>Demequinaceae</taxon>
        <taxon>Demequina</taxon>
    </lineage>
</organism>
<dbReference type="InterPro" id="IPR052200">
    <property type="entry name" value="Protoporphyrinogen_IX_DH"/>
</dbReference>
<dbReference type="GO" id="GO:0006783">
    <property type="term" value="P:heme biosynthetic process"/>
    <property type="evidence" value="ECO:0007669"/>
    <property type="project" value="TreeGrafter"/>
</dbReference>
<evidence type="ECO:0000313" key="3">
    <source>
        <dbReference type="Proteomes" id="UP000547973"/>
    </source>
</evidence>
<evidence type="ECO:0000259" key="1">
    <source>
        <dbReference type="PROSITE" id="PS50902"/>
    </source>
</evidence>
<feature type="domain" description="Flavodoxin-like" evidence="1">
    <location>
        <begin position="3"/>
        <end position="156"/>
    </location>
</feature>
<dbReference type="PROSITE" id="PS50902">
    <property type="entry name" value="FLAVODOXIN_LIKE"/>
    <property type="match status" value="1"/>
</dbReference>
<accession>A0A7Y9Z9T5</accession>
<dbReference type="GO" id="GO:0070819">
    <property type="term" value="F:menaquinone-dependent protoporphyrinogen oxidase activity"/>
    <property type="evidence" value="ECO:0007669"/>
    <property type="project" value="TreeGrafter"/>
</dbReference>
<dbReference type="EC" id="1.3.5.3" evidence="2"/>
<dbReference type="Gene3D" id="3.40.50.360">
    <property type="match status" value="1"/>
</dbReference>
<dbReference type="PANTHER" id="PTHR38030:SF2">
    <property type="entry name" value="PROTOPORPHYRINOGEN IX DEHYDROGENASE [QUINONE]"/>
    <property type="match status" value="1"/>
</dbReference>
<dbReference type="RefSeq" id="WP_179397824.1">
    <property type="nucleotide sequence ID" value="NZ_JACBZO010000001.1"/>
</dbReference>